<dbReference type="EMBL" id="JACIBU010000001">
    <property type="protein sequence ID" value="MBB3674832.1"/>
    <property type="molecule type" value="Genomic_DNA"/>
</dbReference>
<dbReference type="RefSeq" id="WP_110552043.1">
    <property type="nucleotide sequence ID" value="NZ_JACIBU010000001.1"/>
</dbReference>
<dbReference type="OrthoDB" id="9805514at2"/>
<feature type="domain" description="ABC transporter" evidence="4">
    <location>
        <begin position="5"/>
        <end position="253"/>
    </location>
</feature>
<dbReference type="Proteomes" id="UP000247602">
    <property type="component" value="Unassembled WGS sequence"/>
</dbReference>
<dbReference type="SMART" id="SM00382">
    <property type="entry name" value="AAA"/>
    <property type="match status" value="1"/>
</dbReference>
<evidence type="ECO:0000256" key="3">
    <source>
        <dbReference type="ARBA" id="ARBA00022840"/>
    </source>
</evidence>
<dbReference type="Proteomes" id="UP000580718">
    <property type="component" value="Unassembled WGS sequence"/>
</dbReference>
<evidence type="ECO:0000256" key="1">
    <source>
        <dbReference type="ARBA" id="ARBA00022448"/>
    </source>
</evidence>
<keyword evidence="1" id="KW-0813">Transport</keyword>
<evidence type="ECO:0000313" key="7">
    <source>
        <dbReference type="Proteomes" id="UP000247602"/>
    </source>
</evidence>
<dbReference type="AlphaFoldDB" id="A0A323VA07"/>
<dbReference type="InterPro" id="IPR003593">
    <property type="entry name" value="AAA+_ATPase"/>
</dbReference>
<dbReference type="CDD" id="cd03219">
    <property type="entry name" value="ABC_Mj1267_LivG_branched"/>
    <property type="match status" value="1"/>
</dbReference>
<evidence type="ECO:0000313" key="6">
    <source>
        <dbReference type="EMBL" id="PZA21589.1"/>
    </source>
</evidence>
<dbReference type="PROSITE" id="PS50893">
    <property type="entry name" value="ABC_TRANSPORTER_2"/>
    <property type="match status" value="1"/>
</dbReference>
<reference evidence="5 8" key="2">
    <citation type="submission" date="2020-08" db="EMBL/GenBank/DDBJ databases">
        <title>Sequencing the genomes of 1000 actinobacteria strains.</title>
        <authorList>
            <person name="Klenk H.-P."/>
        </authorList>
    </citation>
    <scope>NUCLEOTIDE SEQUENCE [LARGE SCALE GENOMIC DNA]</scope>
    <source>
        <strain evidence="5 8">DSM 16678</strain>
    </source>
</reference>
<organism evidence="6 7">
    <name type="scientific">Modestobacter versicolor</name>
    <dbReference type="NCBI Taxonomy" id="429133"/>
    <lineage>
        <taxon>Bacteria</taxon>
        <taxon>Bacillati</taxon>
        <taxon>Actinomycetota</taxon>
        <taxon>Actinomycetes</taxon>
        <taxon>Geodermatophilales</taxon>
        <taxon>Geodermatophilaceae</taxon>
        <taxon>Modestobacter</taxon>
    </lineage>
</organism>
<dbReference type="EMBL" id="QKNV01000078">
    <property type="protein sequence ID" value="PZA21589.1"/>
    <property type="molecule type" value="Genomic_DNA"/>
</dbReference>
<evidence type="ECO:0000259" key="4">
    <source>
        <dbReference type="PROSITE" id="PS50893"/>
    </source>
</evidence>
<dbReference type="PANTHER" id="PTHR45772">
    <property type="entry name" value="CONSERVED COMPONENT OF ABC TRANSPORTER FOR NATURAL AMINO ACIDS-RELATED"/>
    <property type="match status" value="1"/>
</dbReference>
<dbReference type="FunFam" id="3.40.50.300:FF:000421">
    <property type="entry name" value="Branched-chain amino acid ABC transporter ATP-binding protein"/>
    <property type="match status" value="1"/>
</dbReference>
<keyword evidence="2" id="KW-0547">Nucleotide-binding</keyword>
<dbReference type="GO" id="GO:0005524">
    <property type="term" value="F:ATP binding"/>
    <property type="evidence" value="ECO:0007669"/>
    <property type="project" value="UniProtKB-KW"/>
</dbReference>
<dbReference type="InterPro" id="IPR051120">
    <property type="entry name" value="ABC_AA/LPS_Transport"/>
</dbReference>
<gene>
    <name evidence="6" type="primary">livG</name>
    <name evidence="6" type="ORF">DMO24_09415</name>
    <name evidence="5" type="ORF">FHX36_000567</name>
</gene>
<evidence type="ECO:0000313" key="5">
    <source>
        <dbReference type="EMBL" id="MBB3674832.1"/>
    </source>
</evidence>
<protein>
    <submittedName>
        <fullName evidence="5">Branched-chain amino acid transport system ATP-binding protein</fullName>
    </submittedName>
    <submittedName>
        <fullName evidence="6">High-affinity branched-chain amino acid ABC transporter ATP-binding protein LivG</fullName>
    </submittedName>
</protein>
<comment type="caution">
    <text evidence="6">The sequence shown here is derived from an EMBL/GenBank/DDBJ whole genome shotgun (WGS) entry which is preliminary data.</text>
</comment>
<accession>A0A323VA07</accession>
<keyword evidence="7" id="KW-1185">Reference proteome</keyword>
<evidence type="ECO:0000256" key="2">
    <source>
        <dbReference type="ARBA" id="ARBA00022741"/>
    </source>
</evidence>
<dbReference type="InterPro" id="IPR003439">
    <property type="entry name" value="ABC_transporter-like_ATP-bd"/>
</dbReference>
<dbReference type="GO" id="GO:0016887">
    <property type="term" value="F:ATP hydrolysis activity"/>
    <property type="evidence" value="ECO:0007669"/>
    <property type="project" value="InterPro"/>
</dbReference>
<keyword evidence="3 6" id="KW-0067">ATP-binding</keyword>
<name>A0A323VA07_9ACTN</name>
<proteinExistence type="predicted"/>
<dbReference type="Pfam" id="PF00005">
    <property type="entry name" value="ABC_tran"/>
    <property type="match status" value="1"/>
</dbReference>
<dbReference type="GO" id="GO:0005886">
    <property type="term" value="C:plasma membrane"/>
    <property type="evidence" value="ECO:0007669"/>
    <property type="project" value="TreeGrafter"/>
</dbReference>
<dbReference type="InterPro" id="IPR027417">
    <property type="entry name" value="P-loop_NTPase"/>
</dbReference>
<dbReference type="InterPro" id="IPR032823">
    <property type="entry name" value="BCA_ABC_TP_C"/>
</dbReference>
<dbReference type="Pfam" id="PF12399">
    <property type="entry name" value="BCA_ABC_TP_C"/>
    <property type="match status" value="1"/>
</dbReference>
<dbReference type="Gene3D" id="3.40.50.300">
    <property type="entry name" value="P-loop containing nucleotide triphosphate hydrolases"/>
    <property type="match status" value="1"/>
</dbReference>
<dbReference type="PANTHER" id="PTHR45772:SF1">
    <property type="entry name" value="ABC TRANSPORTER ATP-BINDING PROTEIN"/>
    <property type="match status" value="1"/>
</dbReference>
<dbReference type="SUPFAM" id="SSF52540">
    <property type="entry name" value="P-loop containing nucleoside triphosphate hydrolases"/>
    <property type="match status" value="1"/>
</dbReference>
<sequence length="260" mass="27888">MAAELVLQDVDLQFGGIKVLQEVSFTVEPGQIFGLVGPNGAGKTSLFNCISGHYTPTAGAVRIDGTEVQGARPATLARHGLARTFQHPALQLHETVLENVLLGGHSRLPGSPLAWAVRTPGTRRAEKDLRAEALDLLERNGLAWAAHLPADELSHGLHKGVELCRALLMKPRLLLLDEPAAGLPHAEVEQLIATVRRLRSEDDITVVIVEHHMGLIAALTDRVVVLDHGRKLMEGTAAEAQSDPRVIEAYIGKDAADDAA</sequence>
<reference evidence="6 7" key="1">
    <citation type="submission" date="2018-06" db="EMBL/GenBank/DDBJ databases">
        <title>Draft genome sequence of Modestobacter versicolor CP153-2.</title>
        <authorList>
            <person name="Gundlapally S.R."/>
        </authorList>
    </citation>
    <scope>NUCLEOTIDE SEQUENCE [LARGE SCALE GENOMIC DNA]</scope>
    <source>
        <strain evidence="6 7">CP153-2</strain>
    </source>
</reference>
<evidence type="ECO:0000313" key="8">
    <source>
        <dbReference type="Proteomes" id="UP000580718"/>
    </source>
</evidence>